<feature type="transmembrane region" description="Helical" evidence="6">
    <location>
        <begin position="502"/>
        <end position="522"/>
    </location>
</feature>
<keyword evidence="9" id="KW-1185">Reference proteome</keyword>
<dbReference type="PANTHER" id="PTHR30619">
    <property type="entry name" value="DNA INTERNALIZATION/COMPETENCE PROTEIN COMEC/REC2"/>
    <property type="match status" value="1"/>
</dbReference>
<dbReference type="Pfam" id="PF00753">
    <property type="entry name" value="Lactamase_B"/>
    <property type="match status" value="1"/>
</dbReference>
<feature type="domain" description="Metallo-beta-lactamase" evidence="7">
    <location>
        <begin position="539"/>
        <end position="739"/>
    </location>
</feature>
<dbReference type="CDD" id="cd07731">
    <property type="entry name" value="ComA-like_MBL-fold"/>
    <property type="match status" value="1"/>
</dbReference>
<proteinExistence type="predicted"/>
<organism evidence="8 9">
    <name type="scientific">Actinoalloteichus hymeniacidonis</name>
    <dbReference type="NCBI Taxonomy" id="340345"/>
    <lineage>
        <taxon>Bacteria</taxon>
        <taxon>Bacillati</taxon>
        <taxon>Actinomycetota</taxon>
        <taxon>Actinomycetes</taxon>
        <taxon>Pseudonocardiales</taxon>
        <taxon>Pseudonocardiaceae</taxon>
        <taxon>Actinoalloteichus</taxon>
    </lineage>
</organism>
<dbReference type="KEGG" id="ahm:TL08_08255"/>
<feature type="transmembrane region" description="Helical" evidence="6">
    <location>
        <begin position="280"/>
        <end position="299"/>
    </location>
</feature>
<evidence type="ECO:0000256" key="3">
    <source>
        <dbReference type="ARBA" id="ARBA00022692"/>
    </source>
</evidence>
<keyword evidence="2" id="KW-1003">Cell membrane</keyword>
<gene>
    <name evidence="8" type="ORF">TL08_08255</name>
</gene>
<feature type="transmembrane region" description="Helical" evidence="6">
    <location>
        <begin position="382"/>
        <end position="403"/>
    </location>
</feature>
<evidence type="ECO:0000259" key="7">
    <source>
        <dbReference type="SMART" id="SM00849"/>
    </source>
</evidence>
<dbReference type="EMBL" id="CP014859">
    <property type="protein sequence ID" value="AOS62466.1"/>
    <property type="molecule type" value="Genomic_DNA"/>
</dbReference>
<feature type="transmembrane region" description="Helical" evidence="6">
    <location>
        <begin position="445"/>
        <end position="465"/>
    </location>
</feature>
<comment type="subcellular location">
    <subcellularLocation>
        <location evidence="1">Cell membrane</location>
        <topology evidence="1">Multi-pass membrane protein</topology>
    </subcellularLocation>
</comment>
<feature type="transmembrane region" description="Helical" evidence="6">
    <location>
        <begin position="65"/>
        <end position="84"/>
    </location>
</feature>
<keyword evidence="4 6" id="KW-1133">Transmembrane helix</keyword>
<dbReference type="RefSeq" id="WP_069847869.1">
    <property type="nucleotide sequence ID" value="NZ_CP014859.1"/>
</dbReference>
<dbReference type="InterPro" id="IPR036866">
    <property type="entry name" value="RibonucZ/Hydroxyglut_hydro"/>
</dbReference>
<dbReference type="Gene3D" id="3.60.15.10">
    <property type="entry name" value="Ribonuclease Z/Hydroxyacylglutathione hydrolase-like"/>
    <property type="match status" value="1"/>
</dbReference>
<feature type="transmembrane region" description="Helical" evidence="6">
    <location>
        <begin position="305"/>
        <end position="322"/>
    </location>
</feature>
<feature type="transmembrane region" description="Helical" evidence="6">
    <location>
        <begin position="352"/>
        <end position="370"/>
    </location>
</feature>
<name>A0AAC9HP80_9PSEU</name>
<sequence length="790" mass="81564">MIEQPARRDLRLVPSALAVWGTTLVGMYGGHHAAILVGIVACLLVIGCGLRAWHRFPLARRMMAGVLAVGALTITASIGIALRVQHTSGHELRAAAERGAEALVRLRLTEDPVRLSSAGYAGSPDDGRLLIRTQLTAMRGDDGWTPTWGGTIVLADDPEWATLLPGQQVTVEGSLLPARSGDLTVAVLRVRGPPTAVGPVSWWQSAADVIRGGLRTAASVLHPDPAGLLPALVVGDTRDQSAQVEEEFQAAGLTHLTAVSGANLAILCGAVLLGCRALSLGPIPSTLAAGVTLVGFVILARPEPSVLRAAAMGAVTLLALVLGRRRCALPALAGTVIVLLMVRPELATHPGFALSVAATAGLVILAPRWAGALRDRGVPVVLAEALAVAMAAQLATAPLVAGLSGEVSLISVLANLLAAPAVPPATVLGVLAALIAPLHLGTAELLVRLAGPEVWWLILVGRHAAAVPGARLDWPGGMGGGVLLAVVLVVLILLVRSRRTRTLVLALVLVLVLFLVPSRIVAPGWPPRDWTVVACDVEQGDAIVLATGEPGSAVVVDTGPDNGAVHACLRDLGVHTLALIVLSHLHADHIGGLTSAMTGRRVSAVAVGPLRAPAWADTRVRESAAAAQVPIVELRADQRLDWPELTMEVLGPVAPPTRVDEESGTEINDASLVIRATTPVGRVLLTGDVELAGQDALLGSGVDLGADVLKVPHHGSRYTSPRFLAAIRPRVALISVGADNRYGHPNATVIDELTTLGAEVVRTDLGGDVAVAEGAEAPLVARRTPEVAQP</sequence>
<feature type="transmembrane region" description="Helical" evidence="6">
    <location>
        <begin position="329"/>
        <end position="346"/>
    </location>
</feature>
<dbReference type="SMART" id="SM00849">
    <property type="entry name" value="Lactamase_B"/>
    <property type="match status" value="1"/>
</dbReference>
<dbReference type="GO" id="GO:0005886">
    <property type="term" value="C:plasma membrane"/>
    <property type="evidence" value="ECO:0007669"/>
    <property type="project" value="UniProtKB-SubCell"/>
</dbReference>
<dbReference type="Proteomes" id="UP000095210">
    <property type="component" value="Chromosome"/>
</dbReference>
<feature type="transmembrane region" description="Helical" evidence="6">
    <location>
        <begin position="35"/>
        <end position="53"/>
    </location>
</feature>
<keyword evidence="5 6" id="KW-0472">Membrane</keyword>
<dbReference type="SUPFAM" id="SSF56281">
    <property type="entry name" value="Metallo-hydrolase/oxidoreductase"/>
    <property type="match status" value="1"/>
</dbReference>
<dbReference type="InterPro" id="IPR035681">
    <property type="entry name" value="ComA-like_MBL"/>
</dbReference>
<accession>A0AAC9HP80</accession>
<keyword evidence="3 6" id="KW-0812">Transmembrane</keyword>
<evidence type="ECO:0000256" key="5">
    <source>
        <dbReference type="ARBA" id="ARBA00023136"/>
    </source>
</evidence>
<feature type="transmembrane region" description="Helical" evidence="6">
    <location>
        <begin position="12"/>
        <end position="29"/>
    </location>
</feature>
<dbReference type="Pfam" id="PF03772">
    <property type="entry name" value="Competence"/>
    <property type="match status" value="1"/>
</dbReference>
<dbReference type="NCBIfam" id="TIGR00360">
    <property type="entry name" value="ComEC_N-term"/>
    <property type="match status" value="1"/>
</dbReference>
<evidence type="ECO:0000256" key="6">
    <source>
        <dbReference type="SAM" id="Phobius"/>
    </source>
</evidence>
<feature type="transmembrane region" description="Helical" evidence="6">
    <location>
        <begin position="477"/>
        <end position="495"/>
    </location>
</feature>
<dbReference type="InterPro" id="IPR001279">
    <property type="entry name" value="Metallo-B-lactamas"/>
</dbReference>
<feature type="transmembrane region" description="Helical" evidence="6">
    <location>
        <begin position="409"/>
        <end position="438"/>
    </location>
</feature>
<protein>
    <submittedName>
        <fullName evidence="8">ComEC/Rec2-related protein</fullName>
    </submittedName>
</protein>
<evidence type="ECO:0000313" key="8">
    <source>
        <dbReference type="EMBL" id="AOS62466.1"/>
    </source>
</evidence>
<dbReference type="InterPro" id="IPR052159">
    <property type="entry name" value="Competence_DNA_uptake"/>
</dbReference>
<feature type="transmembrane region" description="Helical" evidence="6">
    <location>
        <begin position="253"/>
        <end position="273"/>
    </location>
</feature>
<dbReference type="PANTHER" id="PTHR30619:SF1">
    <property type="entry name" value="RECOMBINATION PROTEIN 2"/>
    <property type="match status" value="1"/>
</dbReference>
<evidence type="ECO:0000256" key="2">
    <source>
        <dbReference type="ARBA" id="ARBA00022475"/>
    </source>
</evidence>
<evidence type="ECO:0000256" key="4">
    <source>
        <dbReference type="ARBA" id="ARBA00022989"/>
    </source>
</evidence>
<dbReference type="AlphaFoldDB" id="A0AAC9HP80"/>
<evidence type="ECO:0000313" key="9">
    <source>
        <dbReference type="Proteomes" id="UP000095210"/>
    </source>
</evidence>
<evidence type="ECO:0000256" key="1">
    <source>
        <dbReference type="ARBA" id="ARBA00004651"/>
    </source>
</evidence>
<dbReference type="InterPro" id="IPR004477">
    <property type="entry name" value="ComEC_N"/>
</dbReference>
<reference evidence="9" key="1">
    <citation type="submission" date="2016-03" db="EMBL/GenBank/DDBJ databases">
        <title>Complete genome sequence of the type strain Actinoalloteichus hymeniacidonis DSM 45092.</title>
        <authorList>
            <person name="Schaffert L."/>
            <person name="Albersmeier A."/>
            <person name="Winkler A."/>
            <person name="Kalinowski J."/>
            <person name="Zotchev S."/>
            <person name="Ruckert C."/>
        </authorList>
    </citation>
    <scope>NUCLEOTIDE SEQUENCE [LARGE SCALE GENOMIC DNA]</scope>
    <source>
        <strain evidence="9">HPA177(T) (DSM 45092(T))</strain>
    </source>
</reference>